<gene>
    <name evidence="15" type="primary">LOC114001558</name>
</gene>
<proteinExistence type="inferred from homology"/>
<sequence length="530" mass="59095">MFKKVTRYIVNQGDTSKQSVPVESIADHEHFRPFCLLIQKRKQNSIFHSRPYYECTGFRLDSVLLPGEDGKSTESLLPSGDGPDSSQFALTKVTADQVDGSLSLSVDPASVELKGGGSLSQEFSIKVQKKAIPMDLLEALRKNRKINMDHSFIQQLQSTKLDLYMVSETLEASEETVYKESSKAQGGFLAMIYAKFSAKASTENIQSIVIPKGCTLAFRAIQMNISKGEWGLCFFKRSLRTYIYYFDDGKQSIFLLPLAQLLPGFGKAESPRIKQTTKTVVSVVTSLDSFWFSGVGLSGLPTSKLVTVDTEVKQYCGIFSELPSDLRVMFLNTITVVMRDRNLFQELSQKMEGVLEKTDDYELKTESPDLKDLLSTLENSPRDRRLQLAKGITYTLDALAELLDNQLALLLESLERKIVSQQLQLVGKLLEHNLKTVATPFHVDASLLSFPQQEDQTLTMALVEMSRVKLQEDGSAEPMEQPDEVVAALYVALYALSLLSGDLPLPRESLPEMLENLCPPATSLPQFHPS</sequence>
<keyword evidence="14" id="KW-1185">Reference proteome</keyword>
<evidence type="ECO:0000256" key="5">
    <source>
        <dbReference type="ARBA" id="ARBA00022475"/>
    </source>
</evidence>
<dbReference type="GO" id="GO:0005737">
    <property type="term" value="C:cytoplasm"/>
    <property type="evidence" value="ECO:0007669"/>
    <property type="project" value="UniProtKB-SubCell"/>
</dbReference>
<accession>A0A7R5KSI2</accession>
<dbReference type="InParanoid" id="A0A7R5KSI2"/>
<keyword evidence="8" id="KW-0812">Transmembrane</keyword>
<dbReference type="GO" id="GO:0070269">
    <property type="term" value="P:pyroptotic inflammatory response"/>
    <property type="evidence" value="ECO:0007669"/>
    <property type="project" value="TreeGrafter"/>
</dbReference>
<evidence type="ECO:0000259" key="12">
    <source>
        <dbReference type="Pfam" id="PF04598"/>
    </source>
</evidence>
<dbReference type="GeneID" id="114001558"/>
<protein>
    <submittedName>
        <fullName evidence="15">Gasdermin-A3-like</fullName>
    </submittedName>
</protein>
<keyword evidence="10" id="KW-0564">Palmitate</keyword>
<dbReference type="AlphaFoldDB" id="A0A7R5KSI2"/>
<comment type="similarity">
    <text evidence="3">Belongs to the gasdermin family.</text>
</comment>
<evidence type="ECO:0000256" key="3">
    <source>
        <dbReference type="ARBA" id="ARBA00009279"/>
    </source>
</evidence>
<dbReference type="GO" id="GO:0001786">
    <property type="term" value="F:phosphatidylserine binding"/>
    <property type="evidence" value="ECO:0007669"/>
    <property type="project" value="TreeGrafter"/>
</dbReference>
<evidence type="ECO:0000256" key="4">
    <source>
        <dbReference type="ARBA" id="ARBA00022452"/>
    </source>
</evidence>
<evidence type="ECO:0000313" key="15">
    <source>
        <dbReference type="RefSeq" id="XP_039243515.1"/>
    </source>
</evidence>
<evidence type="ECO:0000256" key="10">
    <source>
        <dbReference type="ARBA" id="ARBA00023139"/>
    </source>
</evidence>
<evidence type="ECO:0000256" key="1">
    <source>
        <dbReference type="ARBA" id="ARBA00004496"/>
    </source>
</evidence>
<feature type="domain" description="Gasdermin PUB" evidence="13">
    <location>
        <begin position="307"/>
        <end position="475"/>
    </location>
</feature>
<evidence type="ECO:0000256" key="2">
    <source>
        <dbReference type="ARBA" id="ARBA00004651"/>
    </source>
</evidence>
<evidence type="ECO:0000256" key="8">
    <source>
        <dbReference type="ARBA" id="ARBA00022692"/>
    </source>
</evidence>
<feature type="domain" description="Gasdermin pore forming" evidence="12">
    <location>
        <begin position="1"/>
        <end position="236"/>
    </location>
</feature>
<keyword evidence="6" id="KW-0963">Cytoplasm</keyword>
<dbReference type="GO" id="GO:0042742">
    <property type="term" value="P:defense response to bacterium"/>
    <property type="evidence" value="ECO:0007669"/>
    <property type="project" value="TreeGrafter"/>
</dbReference>
<dbReference type="GO" id="GO:0070273">
    <property type="term" value="F:phosphatidylinositol-4-phosphate binding"/>
    <property type="evidence" value="ECO:0007669"/>
    <property type="project" value="TreeGrafter"/>
</dbReference>
<keyword evidence="4" id="KW-1134">Transmembrane beta strand</keyword>
<keyword evidence="11" id="KW-0449">Lipoprotein</keyword>
<evidence type="ECO:0000313" key="14">
    <source>
        <dbReference type="Proteomes" id="UP000504627"/>
    </source>
</evidence>
<name>A0A7R5KSI2_9PASS</name>
<dbReference type="GO" id="GO:0005546">
    <property type="term" value="F:phosphatidylinositol-4,5-bisphosphate binding"/>
    <property type="evidence" value="ECO:0007669"/>
    <property type="project" value="TreeGrafter"/>
</dbReference>
<evidence type="ECO:0000256" key="7">
    <source>
        <dbReference type="ARBA" id="ARBA00022590"/>
    </source>
</evidence>
<evidence type="ECO:0000256" key="9">
    <source>
        <dbReference type="ARBA" id="ARBA00023136"/>
    </source>
</evidence>
<evidence type="ECO:0000256" key="11">
    <source>
        <dbReference type="ARBA" id="ARBA00023288"/>
    </source>
</evidence>
<dbReference type="PANTHER" id="PTHR16399:SF18">
    <property type="entry name" value="GASDERMIN-A"/>
    <property type="match status" value="1"/>
</dbReference>
<keyword evidence="5" id="KW-1003">Cell membrane</keyword>
<reference evidence="15" key="1">
    <citation type="submission" date="2025-08" db="UniProtKB">
        <authorList>
            <consortium name="RefSeq"/>
        </authorList>
    </citation>
    <scope>IDENTIFICATION</scope>
    <source>
        <tissue evidence="15">Muscle</tissue>
    </source>
</reference>
<dbReference type="InterPro" id="IPR007677">
    <property type="entry name" value="Gasdermin"/>
</dbReference>
<dbReference type="Proteomes" id="UP000504627">
    <property type="component" value="Unplaced"/>
</dbReference>
<comment type="subcellular location">
    <subcellularLocation>
        <location evidence="2">Cell membrane</location>
        <topology evidence="2">Multi-pass membrane protein</topology>
    </subcellularLocation>
    <subcellularLocation>
        <location evidence="1">Cytoplasm</location>
    </subcellularLocation>
</comment>
<dbReference type="InterPro" id="IPR040460">
    <property type="entry name" value="Gasdermin_pore"/>
</dbReference>
<dbReference type="Pfam" id="PF17708">
    <property type="entry name" value="Gasdermin_C"/>
    <property type="match status" value="1"/>
</dbReference>
<dbReference type="RefSeq" id="XP_039243515.1">
    <property type="nucleotide sequence ID" value="XM_039387581.1"/>
</dbReference>
<dbReference type="PANTHER" id="PTHR16399">
    <property type="entry name" value="GASDERMIN"/>
    <property type="match status" value="1"/>
</dbReference>
<organism evidence="14 15">
    <name type="scientific">Pipra filicauda</name>
    <name type="common">Wire-tailed manakin</name>
    <dbReference type="NCBI Taxonomy" id="649802"/>
    <lineage>
        <taxon>Eukaryota</taxon>
        <taxon>Metazoa</taxon>
        <taxon>Chordata</taxon>
        <taxon>Craniata</taxon>
        <taxon>Vertebrata</taxon>
        <taxon>Euteleostomi</taxon>
        <taxon>Archelosauria</taxon>
        <taxon>Archosauria</taxon>
        <taxon>Dinosauria</taxon>
        <taxon>Saurischia</taxon>
        <taxon>Theropoda</taxon>
        <taxon>Coelurosauria</taxon>
        <taxon>Aves</taxon>
        <taxon>Neognathae</taxon>
        <taxon>Neoaves</taxon>
        <taxon>Telluraves</taxon>
        <taxon>Australaves</taxon>
        <taxon>Passeriformes</taxon>
        <taxon>Pipridae</taxon>
        <taxon>Pipra</taxon>
    </lineage>
</organism>
<keyword evidence="9" id="KW-0472">Membrane</keyword>
<dbReference type="InterPro" id="IPR041263">
    <property type="entry name" value="Gasdermin_PUB"/>
</dbReference>
<dbReference type="GO" id="GO:0005886">
    <property type="term" value="C:plasma membrane"/>
    <property type="evidence" value="ECO:0007669"/>
    <property type="project" value="UniProtKB-SubCell"/>
</dbReference>
<evidence type="ECO:0000259" key="13">
    <source>
        <dbReference type="Pfam" id="PF17708"/>
    </source>
</evidence>
<dbReference type="Pfam" id="PF04598">
    <property type="entry name" value="Gasdermin"/>
    <property type="match status" value="1"/>
</dbReference>
<evidence type="ECO:0000256" key="6">
    <source>
        <dbReference type="ARBA" id="ARBA00022490"/>
    </source>
</evidence>
<keyword evidence="7" id="KW-1210">Necrosis</keyword>
<dbReference type="GO" id="GO:0012501">
    <property type="term" value="P:programmed cell death"/>
    <property type="evidence" value="ECO:0007669"/>
    <property type="project" value="UniProtKB-KW"/>
</dbReference>